<dbReference type="KEGG" id="tva:4762458"/>
<dbReference type="EMBL" id="DS113471">
    <property type="protein sequence ID" value="EAY04595.1"/>
    <property type="molecule type" value="Genomic_DNA"/>
</dbReference>
<protein>
    <submittedName>
        <fullName evidence="2">Uncharacterized protein</fullName>
    </submittedName>
</protein>
<evidence type="ECO:0000313" key="2">
    <source>
        <dbReference type="EMBL" id="EAY04595.1"/>
    </source>
</evidence>
<evidence type="ECO:0000256" key="1">
    <source>
        <dbReference type="SAM" id="MobiDB-lite"/>
    </source>
</evidence>
<accession>A2ES00</accession>
<feature type="compositionally biased region" description="Low complexity" evidence="1">
    <location>
        <begin position="460"/>
        <end position="469"/>
    </location>
</feature>
<dbReference type="PANTHER" id="PTHR47026">
    <property type="entry name" value="PIGMENTOSA GTPASE REGULATOR-LIKE PROTEIN, PUTATIVE-RELATED"/>
    <property type="match status" value="1"/>
</dbReference>
<evidence type="ECO:0000313" key="3">
    <source>
        <dbReference type="Proteomes" id="UP000001542"/>
    </source>
</evidence>
<gene>
    <name evidence="2" type="ORF">TVAG_233310</name>
</gene>
<dbReference type="AlphaFoldDB" id="A2ES00"/>
<organism evidence="2 3">
    <name type="scientific">Trichomonas vaginalis (strain ATCC PRA-98 / G3)</name>
    <dbReference type="NCBI Taxonomy" id="412133"/>
    <lineage>
        <taxon>Eukaryota</taxon>
        <taxon>Metamonada</taxon>
        <taxon>Parabasalia</taxon>
        <taxon>Trichomonadida</taxon>
        <taxon>Trichomonadidae</taxon>
        <taxon>Trichomonas</taxon>
    </lineage>
</organism>
<name>A2ES00_TRIV3</name>
<dbReference type="VEuPathDB" id="TrichDB:TVAG_233310"/>
<dbReference type="Proteomes" id="UP000001542">
    <property type="component" value="Unassembled WGS sequence"/>
</dbReference>
<dbReference type="RefSeq" id="XP_001316818.1">
    <property type="nucleotide sequence ID" value="XM_001316783.1"/>
</dbReference>
<feature type="compositionally biased region" description="Basic and acidic residues" evidence="1">
    <location>
        <begin position="367"/>
        <end position="404"/>
    </location>
</feature>
<feature type="compositionally biased region" description="Basic and acidic residues" evidence="1">
    <location>
        <begin position="534"/>
        <end position="550"/>
    </location>
</feature>
<dbReference type="VEuPathDB" id="TrichDB:TVAGG3_0486870"/>
<dbReference type="PANTHER" id="PTHR47026:SF2">
    <property type="entry name" value="FLAGELLAR ASSOCIATED PROTEIN"/>
    <property type="match status" value="1"/>
</dbReference>
<dbReference type="SMR" id="A2ES00"/>
<feature type="compositionally biased region" description="Polar residues" evidence="1">
    <location>
        <begin position="470"/>
        <end position="494"/>
    </location>
</feature>
<feature type="compositionally biased region" description="Basic and acidic residues" evidence="1">
    <location>
        <begin position="415"/>
        <end position="424"/>
    </location>
</feature>
<dbReference type="InParanoid" id="A2ES00"/>
<reference evidence="2" key="2">
    <citation type="journal article" date="2007" name="Science">
        <title>Draft genome sequence of the sexually transmitted pathogen Trichomonas vaginalis.</title>
        <authorList>
            <person name="Carlton J.M."/>
            <person name="Hirt R.P."/>
            <person name="Silva J.C."/>
            <person name="Delcher A.L."/>
            <person name="Schatz M."/>
            <person name="Zhao Q."/>
            <person name="Wortman J.R."/>
            <person name="Bidwell S.L."/>
            <person name="Alsmark U.C.M."/>
            <person name="Besteiro S."/>
            <person name="Sicheritz-Ponten T."/>
            <person name="Noel C.J."/>
            <person name="Dacks J.B."/>
            <person name="Foster P.G."/>
            <person name="Simillion C."/>
            <person name="Van de Peer Y."/>
            <person name="Miranda-Saavedra D."/>
            <person name="Barton G.J."/>
            <person name="Westrop G.D."/>
            <person name="Mueller S."/>
            <person name="Dessi D."/>
            <person name="Fiori P.L."/>
            <person name="Ren Q."/>
            <person name="Paulsen I."/>
            <person name="Zhang H."/>
            <person name="Bastida-Corcuera F.D."/>
            <person name="Simoes-Barbosa A."/>
            <person name="Brown M.T."/>
            <person name="Hayes R.D."/>
            <person name="Mukherjee M."/>
            <person name="Okumura C.Y."/>
            <person name="Schneider R."/>
            <person name="Smith A.J."/>
            <person name="Vanacova S."/>
            <person name="Villalvazo M."/>
            <person name="Haas B.J."/>
            <person name="Pertea M."/>
            <person name="Feldblyum T.V."/>
            <person name="Utterback T.R."/>
            <person name="Shu C.L."/>
            <person name="Osoegawa K."/>
            <person name="de Jong P.J."/>
            <person name="Hrdy I."/>
            <person name="Horvathova L."/>
            <person name="Zubacova Z."/>
            <person name="Dolezal P."/>
            <person name="Malik S.B."/>
            <person name="Logsdon J.M. Jr."/>
            <person name="Henze K."/>
            <person name="Gupta A."/>
            <person name="Wang C.C."/>
            <person name="Dunne R.L."/>
            <person name="Upcroft J.A."/>
            <person name="Upcroft P."/>
            <person name="White O."/>
            <person name="Salzberg S.L."/>
            <person name="Tang P."/>
            <person name="Chiu C.-H."/>
            <person name="Lee Y.-S."/>
            <person name="Embley T.M."/>
            <person name="Coombs G.H."/>
            <person name="Mottram J.C."/>
            <person name="Tachezy J."/>
            <person name="Fraser-Liggett C.M."/>
            <person name="Johnson P.J."/>
        </authorList>
    </citation>
    <scope>NUCLEOTIDE SEQUENCE [LARGE SCALE GENOMIC DNA]</scope>
    <source>
        <strain evidence="2">G3</strain>
    </source>
</reference>
<keyword evidence="3" id="KW-1185">Reference proteome</keyword>
<reference evidence="2" key="1">
    <citation type="submission" date="2006-10" db="EMBL/GenBank/DDBJ databases">
        <authorList>
            <person name="Amadeo P."/>
            <person name="Zhao Q."/>
            <person name="Wortman J."/>
            <person name="Fraser-Liggett C."/>
            <person name="Carlton J."/>
        </authorList>
    </citation>
    <scope>NUCLEOTIDE SEQUENCE</scope>
    <source>
        <strain evidence="2">G3</strain>
    </source>
</reference>
<feature type="compositionally biased region" description="Low complexity" evidence="1">
    <location>
        <begin position="425"/>
        <end position="436"/>
    </location>
</feature>
<feature type="region of interest" description="Disordered" evidence="1">
    <location>
        <begin position="363"/>
        <end position="571"/>
    </location>
</feature>
<proteinExistence type="predicted"/>
<sequence length="571" mass="66386">MSSRRQFQAIPIRSKPERSIKIRKRETNFNTEADIPVKQTQISTLRAKTTSRAKTSYETSRSNVSVVSNVTSRSSPKQTQQSEISTLNNQDLIGLREDLLKSHNFSEVNPHDLNMLLSHLRVYSTDCVLSRDYDKAEACDNLANEIRTYLKHPDTSRSHNSEDNDRLHNQLMQFADKLDEFDQQTIQRRSELEKRHESDLCQFDHYWQTEAPRKYRKPSQKLLSLSENERRVGLQGDYKLARELKAKADKLRKIEADIAQQRLNADYVSARDKLLDKQMQERASFDKIRAEAREALAAKQEVNIRAAANREKVLAFKERHTAITSSRADKHSVEPSKSSIASMLGREKDYLLLPKLVPPDYNAIRQSENEKNKEASKKGKETEERLKQKDEERIRFFEEYESRMKNKASFIQQNENKKEKKEDNTQNQNNEENTQNENKEEKKESSSSSSSSSDDERKNQNQNPPENQQISHENPQNTNENQPKSEEQNQNSQENKTEEDGLVKPDPLPSGLVTQIKSAVEIDDSRKPTIVLGDKTENQEEKKNHDKDNEYYSDYYNGEEDYYYSDDDHGK</sequence>